<dbReference type="Pfam" id="PF00155">
    <property type="entry name" value="Aminotran_1_2"/>
    <property type="match status" value="1"/>
</dbReference>
<evidence type="ECO:0000256" key="4">
    <source>
        <dbReference type="ARBA" id="ARBA00023125"/>
    </source>
</evidence>
<keyword evidence="5" id="KW-0804">Transcription</keyword>
<comment type="similarity">
    <text evidence="1">In the C-terminal section; belongs to the class-I pyridoxal-phosphate-dependent aminotransferase family.</text>
</comment>
<protein>
    <submittedName>
        <fullName evidence="7">HTH-type transcriptional regulator NorG</fullName>
    </submittedName>
</protein>
<sequence length="495" mass="52497">MQSCSNPISQLDIYYQSNSDTVATMDSRIGARTFAGMLGGWRTREPAYEALADSIRILCLDNRIAAHTALPAERELAAALSVSRTTVAAAYRSLRDTGHIASLRGSGSVTTARPSRDIGGAAATTGAIDLQQASPAAWPGLAGIIAEAAADAARIVARSGYDIRGAIELREAIADRYSARGIPTDPSQIVVTTGAQAAIHLLSTVLVGRGDRVVIERPTYPHAAEAIRAAGARLVAVPVTIGGGWDLDRAAQVFTRTQPRMAYLMPRFQNPTGRSMTDEEEAAFAHAARASRATLVIDETTADLTIDVPAASPAFGHDAVVRVGSLGKIVWGGLRIGWIRADGELVQRIVAARPARELGTPDFEQAVAARLFSHLPEILTQRSLLLRSGRDALVDALTRRLPEWKIPQVHGGVALWVELDAPLSTGLVLAARAHGVSLSSGSRFGVDGTHDRHLRLPFTAPPEELRRAVDTLADAWPSVRAAAPVHGGEILDAVV</sequence>
<dbReference type="InterPro" id="IPR015421">
    <property type="entry name" value="PyrdxlP-dep_Trfase_major"/>
</dbReference>
<dbReference type="SUPFAM" id="SSF53383">
    <property type="entry name" value="PLP-dependent transferases"/>
    <property type="match status" value="1"/>
</dbReference>
<dbReference type="InterPro" id="IPR015424">
    <property type="entry name" value="PyrdxlP-dep_Trfase"/>
</dbReference>
<dbReference type="SUPFAM" id="SSF46785">
    <property type="entry name" value="Winged helix' DNA-binding domain"/>
    <property type="match status" value="1"/>
</dbReference>
<dbReference type="EMBL" id="LRAD01000038">
    <property type="protein sequence ID" value="KXZ60227.1"/>
    <property type="molecule type" value="Genomic_DNA"/>
</dbReference>
<dbReference type="PANTHER" id="PTHR46577:SF1">
    <property type="entry name" value="HTH-TYPE TRANSCRIPTIONAL REGULATORY PROTEIN GABR"/>
    <property type="match status" value="1"/>
</dbReference>
<evidence type="ECO:0000256" key="3">
    <source>
        <dbReference type="ARBA" id="ARBA00023015"/>
    </source>
</evidence>
<reference evidence="7 8" key="1">
    <citation type="submission" date="2016-01" db="EMBL/GenBank/DDBJ databases">
        <title>Draft genome sequences of Microbacterium laevaniformans LCDC 91-0039 and the type strain of Microbacterium hominis LCDC 84-209.</title>
        <authorList>
            <person name="Bernier A.-M."/>
            <person name="Bernard K."/>
        </authorList>
    </citation>
    <scope>NUCLEOTIDE SEQUENCE [LARGE SCALE GENOMIC DNA]</scope>
    <source>
        <strain evidence="7 8">LCDC 91-0039</strain>
    </source>
</reference>
<dbReference type="InterPro" id="IPR051446">
    <property type="entry name" value="HTH_trans_reg/aminotransferase"/>
</dbReference>
<dbReference type="GO" id="GO:0003700">
    <property type="term" value="F:DNA-binding transcription factor activity"/>
    <property type="evidence" value="ECO:0007669"/>
    <property type="project" value="InterPro"/>
</dbReference>
<dbReference type="InterPro" id="IPR036390">
    <property type="entry name" value="WH_DNA-bd_sf"/>
</dbReference>
<dbReference type="InterPro" id="IPR004839">
    <property type="entry name" value="Aminotransferase_I/II_large"/>
</dbReference>
<dbReference type="SMART" id="SM00345">
    <property type="entry name" value="HTH_GNTR"/>
    <property type="match status" value="1"/>
</dbReference>
<feature type="domain" description="HTH gntR-type" evidence="6">
    <location>
        <begin position="45"/>
        <end position="113"/>
    </location>
</feature>
<dbReference type="CDD" id="cd00609">
    <property type="entry name" value="AAT_like"/>
    <property type="match status" value="1"/>
</dbReference>
<dbReference type="InterPro" id="IPR036388">
    <property type="entry name" value="WH-like_DNA-bd_sf"/>
</dbReference>
<evidence type="ECO:0000256" key="5">
    <source>
        <dbReference type="ARBA" id="ARBA00023163"/>
    </source>
</evidence>
<name>A0A150HDN8_9MICO</name>
<evidence type="ECO:0000259" key="6">
    <source>
        <dbReference type="PROSITE" id="PS50949"/>
    </source>
</evidence>
<dbReference type="CDD" id="cd07377">
    <property type="entry name" value="WHTH_GntR"/>
    <property type="match status" value="1"/>
</dbReference>
<dbReference type="AlphaFoldDB" id="A0A150HDN8"/>
<dbReference type="GO" id="GO:0003677">
    <property type="term" value="F:DNA binding"/>
    <property type="evidence" value="ECO:0007669"/>
    <property type="project" value="UniProtKB-KW"/>
</dbReference>
<dbReference type="InterPro" id="IPR000524">
    <property type="entry name" value="Tscrpt_reg_HTH_GntR"/>
</dbReference>
<dbReference type="Pfam" id="PF00392">
    <property type="entry name" value="GntR"/>
    <property type="match status" value="1"/>
</dbReference>
<keyword evidence="2" id="KW-0663">Pyridoxal phosphate</keyword>
<dbReference type="Proteomes" id="UP000075357">
    <property type="component" value="Unassembled WGS sequence"/>
</dbReference>
<gene>
    <name evidence="7" type="primary">norG</name>
    <name evidence="7" type="ORF">Mlaev_01960</name>
</gene>
<evidence type="ECO:0000256" key="1">
    <source>
        <dbReference type="ARBA" id="ARBA00005384"/>
    </source>
</evidence>
<dbReference type="PRINTS" id="PR00035">
    <property type="entry name" value="HTHGNTR"/>
</dbReference>
<evidence type="ECO:0000313" key="8">
    <source>
        <dbReference type="Proteomes" id="UP000075357"/>
    </source>
</evidence>
<dbReference type="Gene3D" id="3.40.640.10">
    <property type="entry name" value="Type I PLP-dependent aspartate aminotransferase-like (Major domain)"/>
    <property type="match status" value="1"/>
</dbReference>
<keyword evidence="3" id="KW-0805">Transcription regulation</keyword>
<comment type="caution">
    <text evidence="7">The sequence shown here is derived from an EMBL/GenBank/DDBJ whole genome shotgun (WGS) entry which is preliminary data.</text>
</comment>
<proteinExistence type="inferred from homology"/>
<accession>A0A150HDN8</accession>
<organism evidence="7 8">
    <name type="scientific">Microbacterium laevaniformans</name>
    <dbReference type="NCBI Taxonomy" id="36807"/>
    <lineage>
        <taxon>Bacteria</taxon>
        <taxon>Bacillati</taxon>
        <taxon>Actinomycetota</taxon>
        <taxon>Actinomycetes</taxon>
        <taxon>Micrococcales</taxon>
        <taxon>Microbacteriaceae</taxon>
        <taxon>Microbacterium</taxon>
    </lineage>
</organism>
<keyword evidence="4" id="KW-0238">DNA-binding</keyword>
<evidence type="ECO:0000256" key="2">
    <source>
        <dbReference type="ARBA" id="ARBA00022898"/>
    </source>
</evidence>
<dbReference type="PROSITE" id="PS50949">
    <property type="entry name" value="HTH_GNTR"/>
    <property type="match status" value="1"/>
</dbReference>
<dbReference type="PATRIC" id="fig|36807.3.peg.1981"/>
<dbReference type="GO" id="GO:0030170">
    <property type="term" value="F:pyridoxal phosphate binding"/>
    <property type="evidence" value="ECO:0007669"/>
    <property type="project" value="InterPro"/>
</dbReference>
<dbReference type="STRING" id="36807.Mlaev_01960"/>
<keyword evidence="8" id="KW-1185">Reference proteome</keyword>
<evidence type="ECO:0000313" key="7">
    <source>
        <dbReference type="EMBL" id="KXZ60227.1"/>
    </source>
</evidence>
<dbReference type="Gene3D" id="1.10.10.10">
    <property type="entry name" value="Winged helix-like DNA-binding domain superfamily/Winged helix DNA-binding domain"/>
    <property type="match status" value="1"/>
</dbReference>
<dbReference type="PANTHER" id="PTHR46577">
    <property type="entry name" value="HTH-TYPE TRANSCRIPTIONAL REGULATORY PROTEIN GABR"/>
    <property type="match status" value="1"/>
</dbReference>